<dbReference type="SUPFAM" id="SSF47413">
    <property type="entry name" value="lambda repressor-like DNA-binding domains"/>
    <property type="match status" value="1"/>
</dbReference>
<dbReference type="Gene3D" id="1.10.260.40">
    <property type="entry name" value="lambda repressor-like DNA-binding domains"/>
    <property type="match status" value="1"/>
</dbReference>
<feature type="domain" description="HTH cro/C1-type" evidence="1">
    <location>
        <begin position="38"/>
        <end position="90"/>
    </location>
</feature>
<evidence type="ECO:0000259" key="1">
    <source>
        <dbReference type="PROSITE" id="PS50943"/>
    </source>
</evidence>
<proteinExistence type="predicted"/>
<dbReference type="InterPro" id="IPR001387">
    <property type="entry name" value="Cro/C1-type_HTH"/>
</dbReference>
<dbReference type="SMART" id="SM00530">
    <property type="entry name" value="HTH_XRE"/>
    <property type="match status" value="1"/>
</dbReference>
<dbReference type="EMBL" id="RBII01000002">
    <property type="protein sequence ID" value="RKQ69734.1"/>
    <property type="molecule type" value="Genomic_DNA"/>
</dbReference>
<dbReference type="InterPro" id="IPR010982">
    <property type="entry name" value="Lambda_DNA-bd_dom_sf"/>
</dbReference>
<dbReference type="InParanoid" id="A0A420WFF7"/>
<evidence type="ECO:0000313" key="2">
    <source>
        <dbReference type="EMBL" id="RKQ69734.1"/>
    </source>
</evidence>
<dbReference type="Pfam" id="PF01381">
    <property type="entry name" value="HTH_3"/>
    <property type="match status" value="1"/>
</dbReference>
<comment type="caution">
    <text evidence="2">The sequence shown here is derived from an EMBL/GenBank/DDBJ whole genome shotgun (WGS) entry which is preliminary data.</text>
</comment>
<dbReference type="PROSITE" id="PS50943">
    <property type="entry name" value="HTH_CROC1"/>
    <property type="match status" value="1"/>
</dbReference>
<dbReference type="Proteomes" id="UP000282211">
    <property type="component" value="Unassembled WGS sequence"/>
</dbReference>
<dbReference type="CDD" id="cd00093">
    <property type="entry name" value="HTH_XRE"/>
    <property type="match status" value="1"/>
</dbReference>
<dbReference type="AlphaFoldDB" id="A0A420WFF7"/>
<dbReference type="GO" id="GO:0003677">
    <property type="term" value="F:DNA binding"/>
    <property type="evidence" value="ECO:0007669"/>
    <property type="project" value="InterPro"/>
</dbReference>
<accession>A0A420WFF7</accession>
<sequence>MSTQTHTFKDMKSEFLADPKNKVAYDEFTPEYAVASAMIKARAEAGLTQAELAEKAGMTQAQVSRLESGQWPTPATIKKLARALGKRAELRFV</sequence>
<keyword evidence="3" id="KW-1185">Reference proteome</keyword>
<organism evidence="2 3">
    <name type="scientific">Litorimonas taeanensis</name>
    <dbReference type="NCBI Taxonomy" id="568099"/>
    <lineage>
        <taxon>Bacteria</taxon>
        <taxon>Pseudomonadati</taxon>
        <taxon>Pseudomonadota</taxon>
        <taxon>Alphaproteobacteria</taxon>
        <taxon>Maricaulales</taxon>
        <taxon>Robiginitomaculaceae</taxon>
    </lineage>
</organism>
<name>A0A420WFF7_9PROT</name>
<evidence type="ECO:0000313" key="3">
    <source>
        <dbReference type="Proteomes" id="UP000282211"/>
    </source>
</evidence>
<gene>
    <name evidence="2" type="ORF">DES40_2542</name>
</gene>
<dbReference type="RefSeq" id="WP_121102702.1">
    <property type="nucleotide sequence ID" value="NZ_RBII01000002.1"/>
</dbReference>
<dbReference type="OrthoDB" id="3034420at2"/>
<protein>
    <submittedName>
        <fullName evidence="2">Xre family transcriptional regulator</fullName>
    </submittedName>
</protein>
<reference evidence="2 3" key="1">
    <citation type="submission" date="2018-10" db="EMBL/GenBank/DDBJ databases">
        <title>Genomic Encyclopedia of Type Strains, Phase IV (KMG-IV): sequencing the most valuable type-strain genomes for metagenomic binning, comparative biology and taxonomic classification.</title>
        <authorList>
            <person name="Goeker M."/>
        </authorList>
    </citation>
    <scope>NUCLEOTIDE SEQUENCE [LARGE SCALE GENOMIC DNA]</scope>
    <source>
        <strain evidence="2 3">DSM 22008</strain>
    </source>
</reference>